<evidence type="ECO:0000256" key="2">
    <source>
        <dbReference type="ARBA" id="ARBA00007487"/>
    </source>
</evidence>
<sequence>MEKGLLMVNTGNGKGKTTAALGQTFRALGHGKKICIIQFIKGDWKYGELYSMERFIDLVDFYVMGNGFTFKSNDLEKDRTIALKGWDLAREKLVSNEYFMVLLDELTYLMTLGFLETETILDTITHRREDLHVVVTGRYAPQKLIDSADLVTDMHEVKHPYQNGILAQKGIEF</sequence>
<dbReference type="NCBIfam" id="TIGR00708">
    <property type="entry name" value="cobA"/>
    <property type="match status" value="1"/>
</dbReference>
<dbReference type="Pfam" id="PF02572">
    <property type="entry name" value="CobA_CobO_BtuR"/>
    <property type="match status" value="1"/>
</dbReference>
<evidence type="ECO:0000313" key="11">
    <source>
        <dbReference type="Proteomes" id="UP000192418"/>
    </source>
</evidence>
<dbReference type="EC" id="2.5.1.17" evidence="3"/>
<dbReference type="NCBIfam" id="NF004637">
    <property type="entry name" value="PRK05986.1"/>
    <property type="match status" value="1"/>
</dbReference>
<dbReference type="OrthoDB" id="9810309at2"/>
<dbReference type="RefSeq" id="WP_084071301.1">
    <property type="nucleotide sequence ID" value="NZ_FWXY01000025.1"/>
</dbReference>
<dbReference type="PANTHER" id="PTHR46638">
    <property type="entry name" value="CORRINOID ADENOSYLTRANSFERASE"/>
    <property type="match status" value="1"/>
</dbReference>
<comment type="similarity">
    <text evidence="2">Belongs to the Cob(I)alamin adenosyltransferase family.</text>
</comment>
<keyword evidence="10" id="KW-0808">Transferase</keyword>
<dbReference type="InterPro" id="IPR003724">
    <property type="entry name" value="CblAdoTrfase_CobA"/>
</dbReference>
<evidence type="ECO:0000256" key="6">
    <source>
        <dbReference type="ARBA" id="ARBA00033334"/>
    </source>
</evidence>
<evidence type="ECO:0000256" key="1">
    <source>
        <dbReference type="ARBA" id="ARBA00005121"/>
    </source>
</evidence>
<dbReference type="PANTHER" id="PTHR46638:SF1">
    <property type="entry name" value="CORRINOID ADENOSYLTRANSFERASE"/>
    <property type="match status" value="1"/>
</dbReference>
<evidence type="ECO:0000256" key="9">
    <source>
        <dbReference type="ARBA" id="ARBA00048692"/>
    </source>
</evidence>
<dbReference type="PIRSF" id="PIRSF015617">
    <property type="entry name" value="Adensltrnsf_CobA"/>
    <property type="match status" value="1"/>
</dbReference>
<evidence type="ECO:0000256" key="7">
    <source>
        <dbReference type="ARBA" id="ARBA00033354"/>
    </source>
</evidence>
<evidence type="ECO:0000256" key="8">
    <source>
        <dbReference type="ARBA" id="ARBA00048555"/>
    </source>
</evidence>
<comment type="pathway">
    <text evidence="1">Cofactor biosynthesis; adenosylcobalamin biosynthesis; adenosylcobalamin from cob(II)yrinate a,c-diamide: step 2/7.</text>
</comment>
<dbReference type="AlphaFoldDB" id="A0A1W2E6U5"/>
<evidence type="ECO:0000313" key="10">
    <source>
        <dbReference type="EMBL" id="SMD05122.1"/>
    </source>
</evidence>
<dbReference type="UniPathway" id="UPA00148">
    <property type="reaction ID" value="UER00233"/>
</dbReference>
<dbReference type="SUPFAM" id="SSF52540">
    <property type="entry name" value="P-loop containing nucleoside triphosphate hydrolases"/>
    <property type="match status" value="1"/>
</dbReference>
<dbReference type="GO" id="GO:0008817">
    <property type="term" value="F:corrinoid adenosyltransferase activity"/>
    <property type="evidence" value="ECO:0007669"/>
    <property type="project" value="UniProtKB-EC"/>
</dbReference>
<evidence type="ECO:0000256" key="4">
    <source>
        <dbReference type="ARBA" id="ARBA00024929"/>
    </source>
</evidence>
<accession>A0A1W2E6U5</accession>
<gene>
    <name evidence="10" type="ORF">SAMN02746065_12515</name>
</gene>
<organism evidence="10 11">
    <name type="scientific">Desulfocicer vacuolatum DSM 3385</name>
    <dbReference type="NCBI Taxonomy" id="1121400"/>
    <lineage>
        <taxon>Bacteria</taxon>
        <taxon>Pseudomonadati</taxon>
        <taxon>Thermodesulfobacteriota</taxon>
        <taxon>Desulfobacteria</taxon>
        <taxon>Desulfobacterales</taxon>
        <taxon>Desulfobacteraceae</taxon>
        <taxon>Desulfocicer</taxon>
    </lineage>
</organism>
<dbReference type="Gene3D" id="3.40.50.300">
    <property type="entry name" value="P-loop containing nucleotide triphosphate hydrolases"/>
    <property type="match status" value="1"/>
</dbReference>
<dbReference type="GO" id="GO:0005524">
    <property type="term" value="F:ATP binding"/>
    <property type="evidence" value="ECO:0007669"/>
    <property type="project" value="InterPro"/>
</dbReference>
<dbReference type="Proteomes" id="UP000192418">
    <property type="component" value="Unassembled WGS sequence"/>
</dbReference>
<comment type="catalytic activity">
    <reaction evidence="9">
        <text>2 cob(II)alamin + reduced [electron-transfer flavoprotein] + 2 ATP = 2 adenosylcob(III)alamin + 2 triphosphate + oxidized [electron-transfer flavoprotein] + 3 H(+)</text>
        <dbReference type="Rhea" id="RHEA:28671"/>
        <dbReference type="Rhea" id="RHEA-COMP:10685"/>
        <dbReference type="Rhea" id="RHEA-COMP:10686"/>
        <dbReference type="ChEBI" id="CHEBI:15378"/>
        <dbReference type="ChEBI" id="CHEBI:16304"/>
        <dbReference type="ChEBI" id="CHEBI:18036"/>
        <dbReference type="ChEBI" id="CHEBI:18408"/>
        <dbReference type="ChEBI" id="CHEBI:30616"/>
        <dbReference type="ChEBI" id="CHEBI:57692"/>
        <dbReference type="ChEBI" id="CHEBI:58307"/>
        <dbReference type="EC" id="2.5.1.17"/>
    </reaction>
</comment>
<evidence type="ECO:0000256" key="3">
    <source>
        <dbReference type="ARBA" id="ARBA00012454"/>
    </source>
</evidence>
<dbReference type="CDD" id="cd00561">
    <property type="entry name" value="CobA_ACA"/>
    <property type="match status" value="1"/>
</dbReference>
<dbReference type="EMBL" id="FWXY01000025">
    <property type="protein sequence ID" value="SMD05122.1"/>
    <property type="molecule type" value="Genomic_DNA"/>
</dbReference>
<comment type="function">
    <text evidence="4">Required for both de novo synthesis of the corrin ring for the assimilation of exogenous corrinoids. Participates in the adenosylation of a variety of incomplete and complete corrinoids.</text>
</comment>
<dbReference type="InterPro" id="IPR027417">
    <property type="entry name" value="P-loop_NTPase"/>
</dbReference>
<name>A0A1W2E6U5_9BACT</name>
<reference evidence="10 11" key="1">
    <citation type="submission" date="2017-04" db="EMBL/GenBank/DDBJ databases">
        <authorList>
            <person name="Afonso C.L."/>
            <person name="Miller P.J."/>
            <person name="Scott M.A."/>
            <person name="Spackman E."/>
            <person name="Goraichik I."/>
            <person name="Dimitrov K.M."/>
            <person name="Suarez D.L."/>
            <person name="Swayne D.E."/>
        </authorList>
    </citation>
    <scope>NUCLEOTIDE SEQUENCE [LARGE SCALE GENOMIC DNA]</scope>
    <source>
        <strain evidence="10 11">DSM 3385</strain>
    </source>
</reference>
<dbReference type="STRING" id="1121400.SAMN02746065_12515"/>
<comment type="catalytic activity">
    <reaction evidence="8">
        <text>2 cob(II)yrinate a,c diamide + reduced [electron-transfer flavoprotein] + 2 ATP = 2 adenosylcob(III)yrinate a,c-diamide + 2 triphosphate + oxidized [electron-transfer flavoprotein] + 3 H(+)</text>
        <dbReference type="Rhea" id="RHEA:11528"/>
        <dbReference type="Rhea" id="RHEA-COMP:10685"/>
        <dbReference type="Rhea" id="RHEA-COMP:10686"/>
        <dbReference type="ChEBI" id="CHEBI:15378"/>
        <dbReference type="ChEBI" id="CHEBI:18036"/>
        <dbReference type="ChEBI" id="CHEBI:30616"/>
        <dbReference type="ChEBI" id="CHEBI:57692"/>
        <dbReference type="ChEBI" id="CHEBI:58307"/>
        <dbReference type="ChEBI" id="CHEBI:58503"/>
        <dbReference type="ChEBI" id="CHEBI:58537"/>
        <dbReference type="EC" id="2.5.1.17"/>
    </reaction>
</comment>
<dbReference type="GO" id="GO:0009236">
    <property type="term" value="P:cobalamin biosynthetic process"/>
    <property type="evidence" value="ECO:0007669"/>
    <property type="project" value="UniProtKB-UniPathway"/>
</dbReference>
<evidence type="ECO:0000256" key="5">
    <source>
        <dbReference type="ARBA" id="ARBA00031529"/>
    </source>
</evidence>
<keyword evidence="11" id="KW-1185">Reference proteome</keyword>
<proteinExistence type="inferred from homology"/>
<protein>
    <recommendedName>
        <fullName evidence="3">corrinoid adenosyltransferase</fullName>
        <ecNumber evidence="3">2.5.1.17</ecNumber>
    </recommendedName>
    <alternativeName>
        <fullName evidence="5">Cob(II)alamin adenosyltransferase</fullName>
    </alternativeName>
    <alternativeName>
        <fullName evidence="7">Cob(II)yrinic acid a,c-diamide adenosyltransferase</fullName>
    </alternativeName>
    <alternativeName>
        <fullName evidence="6">Cobinamide/cobalamin adenosyltransferase</fullName>
    </alternativeName>
</protein>